<evidence type="ECO:0000256" key="6">
    <source>
        <dbReference type="SAM" id="Phobius"/>
    </source>
</evidence>
<dbReference type="KEGG" id="eps:L0Y14_02970"/>
<protein>
    <submittedName>
        <fullName evidence="8">DMT family transporter</fullName>
    </submittedName>
</protein>
<feature type="domain" description="EamA" evidence="7">
    <location>
        <begin position="147"/>
        <end position="279"/>
    </location>
</feature>
<feature type="transmembrane region" description="Helical" evidence="6">
    <location>
        <begin position="118"/>
        <end position="136"/>
    </location>
</feature>
<dbReference type="InterPro" id="IPR050638">
    <property type="entry name" value="AA-Vitamin_Transporters"/>
</dbReference>
<dbReference type="PANTHER" id="PTHR32322:SF2">
    <property type="entry name" value="EAMA DOMAIN-CONTAINING PROTEIN"/>
    <property type="match status" value="1"/>
</dbReference>
<evidence type="ECO:0000256" key="2">
    <source>
        <dbReference type="ARBA" id="ARBA00007362"/>
    </source>
</evidence>
<feature type="transmembrane region" description="Helical" evidence="6">
    <location>
        <begin position="142"/>
        <end position="166"/>
    </location>
</feature>
<reference evidence="8" key="1">
    <citation type="journal article" date="2022" name="Mol. Ecol. Resour.">
        <title>The complete and closed genome of the facultative generalist Candidatus Endoriftia persephone from deep-sea hydrothermal vents.</title>
        <authorList>
            <person name="de Oliveira A.L."/>
            <person name="Srivastava A."/>
            <person name="Espada-Hinojosa S."/>
            <person name="Bright M."/>
        </authorList>
    </citation>
    <scope>NUCLEOTIDE SEQUENCE</scope>
    <source>
        <strain evidence="8">Tica-EPR-9o50.N</strain>
    </source>
</reference>
<sequence length="315" mass="33788">MSVPAAYLGVVLIWATTPLAIKWSGDGSGYLFGVTSRMLIGVVLALVLIALLRLQMPWHRRARRTYLAAGLGIYVAMLAVYWASQYIPSGWISVLFGLSPIITGLLAHYWLEEVGLTPLRLLAVGLALAGLALIFIDSLNYPAVAMLGVAAMLVSVTIHSASSVWVKRLDAGLHGLVVTGGGLLVAVPLFLLTWFLTGEQWPETIPGRALSAILYLGVIGSVLGFALYFYVLRHVEATRVALIALMTPVLALLLGHYFNGEALDLSVGIGAGLIMLGLAGFEFADRFQRELVTPISGMTGEQALMDDPDQPTERS</sequence>
<dbReference type="PANTHER" id="PTHR32322">
    <property type="entry name" value="INNER MEMBRANE TRANSPORTER"/>
    <property type="match status" value="1"/>
</dbReference>
<gene>
    <name evidence="8" type="ORF">L0Y14_02970</name>
</gene>
<keyword evidence="9" id="KW-1185">Reference proteome</keyword>
<feature type="transmembrane region" description="Helical" evidence="6">
    <location>
        <begin position="265"/>
        <end position="284"/>
    </location>
</feature>
<name>A0A9J6ZZT1_9GAMM</name>
<dbReference type="Pfam" id="PF00892">
    <property type="entry name" value="EamA"/>
    <property type="match status" value="2"/>
</dbReference>
<evidence type="ECO:0000256" key="3">
    <source>
        <dbReference type="ARBA" id="ARBA00022692"/>
    </source>
</evidence>
<dbReference type="GO" id="GO:0016020">
    <property type="term" value="C:membrane"/>
    <property type="evidence" value="ECO:0007669"/>
    <property type="project" value="UniProtKB-SubCell"/>
</dbReference>
<feature type="transmembrane region" description="Helical" evidence="6">
    <location>
        <begin position="90"/>
        <end position="111"/>
    </location>
</feature>
<evidence type="ECO:0000313" key="9">
    <source>
        <dbReference type="Proteomes" id="UP001056649"/>
    </source>
</evidence>
<comment type="subcellular location">
    <subcellularLocation>
        <location evidence="1">Membrane</location>
        <topology evidence="1">Multi-pass membrane protein</topology>
    </subcellularLocation>
</comment>
<proteinExistence type="inferred from homology"/>
<evidence type="ECO:0000256" key="1">
    <source>
        <dbReference type="ARBA" id="ARBA00004141"/>
    </source>
</evidence>
<feature type="transmembrane region" description="Helical" evidence="6">
    <location>
        <begin position="240"/>
        <end position="259"/>
    </location>
</feature>
<keyword evidence="3 6" id="KW-0812">Transmembrane</keyword>
<feature type="transmembrane region" description="Helical" evidence="6">
    <location>
        <begin position="173"/>
        <end position="197"/>
    </location>
</feature>
<evidence type="ECO:0000256" key="4">
    <source>
        <dbReference type="ARBA" id="ARBA00022989"/>
    </source>
</evidence>
<dbReference type="InterPro" id="IPR000620">
    <property type="entry name" value="EamA_dom"/>
</dbReference>
<keyword evidence="4 6" id="KW-1133">Transmembrane helix</keyword>
<organism evidence="8 9">
    <name type="scientific">Candidatus Endoriftia persephonae</name>
    <dbReference type="NCBI Taxonomy" id="393765"/>
    <lineage>
        <taxon>Bacteria</taxon>
        <taxon>Pseudomonadati</taxon>
        <taxon>Pseudomonadota</taxon>
        <taxon>Gammaproteobacteria</taxon>
        <taxon>Chromatiales</taxon>
        <taxon>Sedimenticolaceae</taxon>
        <taxon>Candidatus Endoriftia</taxon>
    </lineage>
</organism>
<dbReference type="InterPro" id="IPR037185">
    <property type="entry name" value="EmrE-like"/>
</dbReference>
<dbReference type="RefSeq" id="WP_006473681.1">
    <property type="nucleotide sequence ID" value="NZ_CP090569.1"/>
</dbReference>
<feature type="transmembrane region" description="Helical" evidence="6">
    <location>
        <begin position="209"/>
        <end position="231"/>
    </location>
</feature>
<feature type="domain" description="EamA" evidence="7">
    <location>
        <begin position="8"/>
        <end position="135"/>
    </location>
</feature>
<evidence type="ECO:0000256" key="5">
    <source>
        <dbReference type="ARBA" id="ARBA00023136"/>
    </source>
</evidence>
<comment type="similarity">
    <text evidence="2">Belongs to the EamA transporter family.</text>
</comment>
<evidence type="ECO:0000313" key="8">
    <source>
        <dbReference type="EMBL" id="USF88217.1"/>
    </source>
</evidence>
<feature type="transmembrane region" description="Helical" evidence="6">
    <location>
        <begin position="66"/>
        <end position="84"/>
    </location>
</feature>
<dbReference type="SUPFAM" id="SSF103481">
    <property type="entry name" value="Multidrug resistance efflux transporter EmrE"/>
    <property type="match status" value="2"/>
</dbReference>
<accession>A0A9J6ZZT1</accession>
<dbReference type="AlphaFoldDB" id="A0A9J6ZZT1"/>
<dbReference type="EMBL" id="CP090569">
    <property type="protein sequence ID" value="USF88217.1"/>
    <property type="molecule type" value="Genomic_DNA"/>
</dbReference>
<evidence type="ECO:0000259" key="7">
    <source>
        <dbReference type="Pfam" id="PF00892"/>
    </source>
</evidence>
<dbReference type="Proteomes" id="UP001056649">
    <property type="component" value="Chromosome"/>
</dbReference>
<keyword evidence="5 6" id="KW-0472">Membrane</keyword>
<feature type="transmembrane region" description="Helical" evidence="6">
    <location>
        <begin position="30"/>
        <end position="54"/>
    </location>
</feature>